<evidence type="ECO:0000256" key="2">
    <source>
        <dbReference type="ARBA" id="ARBA00022692"/>
    </source>
</evidence>
<keyword evidence="2 5" id="KW-0812">Transmembrane</keyword>
<organism evidence="6 7">
    <name type="scientific">Abyssicoccus albus</name>
    <dbReference type="NCBI Taxonomy" id="1817405"/>
    <lineage>
        <taxon>Bacteria</taxon>
        <taxon>Bacillati</taxon>
        <taxon>Bacillota</taxon>
        <taxon>Bacilli</taxon>
        <taxon>Bacillales</taxon>
        <taxon>Abyssicoccaceae</taxon>
    </lineage>
</organism>
<gene>
    <name evidence="5" type="primary">tatC</name>
    <name evidence="6" type="ORF">EDD62_1559</name>
</gene>
<keyword evidence="4 5" id="KW-0472">Membrane</keyword>
<dbReference type="Pfam" id="PF00902">
    <property type="entry name" value="TatC"/>
    <property type="match status" value="1"/>
</dbReference>
<feature type="transmembrane region" description="Helical" evidence="5">
    <location>
        <begin position="70"/>
        <end position="89"/>
    </location>
</feature>
<comment type="subcellular location">
    <subcellularLocation>
        <location evidence="5">Cell membrane</location>
        <topology evidence="5">Multi-pass membrane protein</topology>
    </subcellularLocation>
    <subcellularLocation>
        <location evidence="1">Membrane</location>
        <topology evidence="1">Multi-pass membrane protein</topology>
    </subcellularLocation>
</comment>
<evidence type="ECO:0000313" key="6">
    <source>
        <dbReference type="EMBL" id="RPF55233.1"/>
    </source>
</evidence>
<keyword evidence="5" id="KW-0653">Protein transport</keyword>
<dbReference type="Proteomes" id="UP000277108">
    <property type="component" value="Unassembled WGS sequence"/>
</dbReference>
<evidence type="ECO:0000256" key="4">
    <source>
        <dbReference type="ARBA" id="ARBA00023136"/>
    </source>
</evidence>
<feature type="transmembrane region" description="Helical" evidence="5">
    <location>
        <begin position="219"/>
        <end position="238"/>
    </location>
</feature>
<keyword evidence="5" id="KW-0811">Translocation</keyword>
<feature type="transmembrane region" description="Helical" evidence="5">
    <location>
        <begin position="164"/>
        <end position="184"/>
    </location>
</feature>
<dbReference type="PANTHER" id="PTHR30371">
    <property type="entry name" value="SEC-INDEPENDENT PROTEIN TRANSLOCASE PROTEIN TATC"/>
    <property type="match status" value="1"/>
</dbReference>
<name>A0A3N5BCP7_9BACL</name>
<dbReference type="GO" id="GO:0033281">
    <property type="term" value="C:TAT protein transport complex"/>
    <property type="evidence" value="ECO:0007669"/>
    <property type="project" value="UniProtKB-UniRule"/>
</dbReference>
<keyword evidence="5" id="KW-0813">Transport</keyword>
<dbReference type="NCBIfam" id="TIGR00945">
    <property type="entry name" value="tatC"/>
    <property type="match status" value="1"/>
</dbReference>
<dbReference type="EMBL" id="RKRK01000004">
    <property type="protein sequence ID" value="RPF55233.1"/>
    <property type="molecule type" value="Genomic_DNA"/>
</dbReference>
<protein>
    <recommendedName>
        <fullName evidence="5">Sec-independent protein translocase protein TatC</fullName>
    </recommendedName>
</protein>
<reference evidence="6 7" key="1">
    <citation type="submission" date="2018-11" db="EMBL/GenBank/DDBJ databases">
        <title>Genomic Encyclopedia of Type Strains, Phase IV (KMG-IV): sequencing the most valuable type-strain genomes for metagenomic binning, comparative biology and taxonomic classification.</title>
        <authorList>
            <person name="Goeker M."/>
        </authorList>
    </citation>
    <scope>NUCLEOTIDE SEQUENCE [LARGE SCALE GENOMIC DNA]</scope>
    <source>
        <strain evidence="6 7">DSM 29158</strain>
    </source>
</reference>
<feature type="transmembrane region" description="Helical" evidence="5">
    <location>
        <begin position="196"/>
        <end position="213"/>
    </location>
</feature>
<dbReference type="GO" id="GO:0043953">
    <property type="term" value="P:protein transport by the Tat complex"/>
    <property type="evidence" value="ECO:0007669"/>
    <property type="project" value="UniProtKB-UniRule"/>
</dbReference>
<dbReference type="InterPro" id="IPR002033">
    <property type="entry name" value="TatC"/>
</dbReference>
<keyword evidence="3 5" id="KW-1133">Transmembrane helix</keyword>
<sequence>MKQYDIDEQRELSEHIQELRNRVILVLVVFVIALMVSLFFAKPIIEYLQHIEIAEHFNLHAFKVIDPLRIYLSVSIVIAFIIVSPLIMYQTWAFVSPGLHEKEQKATLSYIPFAILLLILGILFGFYVVVPLVIRFTTLLSADMGIETTIGINEYFSFLFQMTIPFGLIFQFPIVLLFLTRLGIVTPMMLRKYRKYAYFILFVVASFIAPPDIMTHVLVTLPLIVLYEISILIARIGYKKRLKAEEQALLDELDK</sequence>
<evidence type="ECO:0000313" key="7">
    <source>
        <dbReference type="Proteomes" id="UP000277108"/>
    </source>
</evidence>
<comment type="subunit">
    <text evidence="5">Forms a complex with TatA.</text>
</comment>
<evidence type="ECO:0000256" key="1">
    <source>
        <dbReference type="ARBA" id="ARBA00004141"/>
    </source>
</evidence>
<proteinExistence type="inferred from homology"/>
<dbReference type="OrthoDB" id="9777044at2"/>
<evidence type="ECO:0000256" key="5">
    <source>
        <dbReference type="HAMAP-Rule" id="MF_00902"/>
    </source>
</evidence>
<dbReference type="PRINTS" id="PR01840">
    <property type="entry name" value="TATCFAMILY"/>
</dbReference>
<feature type="transmembrane region" description="Helical" evidence="5">
    <location>
        <begin position="110"/>
        <end position="134"/>
    </location>
</feature>
<comment type="similarity">
    <text evidence="5">Belongs to the TatC family.</text>
</comment>
<dbReference type="AlphaFoldDB" id="A0A3N5BCP7"/>
<keyword evidence="5" id="KW-1003">Cell membrane</keyword>
<dbReference type="PANTHER" id="PTHR30371:SF0">
    <property type="entry name" value="SEC-INDEPENDENT PROTEIN TRANSLOCASE PROTEIN TATC, CHLOROPLASTIC-RELATED"/>
    <property type="match status" value="1"/>
</dbReference>
<comment type="function">
    <text evidence="5">Part of the twin-arginine translocation (Tat) system that transports large folded proteins containing a characteristic twin-arginine motif in their signal peptide across membranes.</text>
</comment>
<dbReference type="HAMAP" id="MF_00902">
    <property type="entry name" value="TatC"/>
    <property type="match status" value="1"/>
</dbReference>
<keyword evidence="7" id="KW-1185">Reference proteome</keyword>
<feature type="transmembrane region" description="Helical" evidence="5">
    <location>
        <begin position="21"/>
        <end position="41"/>
    </location>
</feature>
<dbReference type="GO" id="GO:0065002">
    <property type="term" value="P:intracellular protein transmembrane transport"/>
    <property type="evidence" value="ECO:0007669"/>
    <property type="project" value="TreeGrafter"/>
</dbReference>
<accession>A0A3N5BCP7</accession>
<evidence type="ECO:0000256" key="3">
    <source>
        <dbReference type="ARBA" id="ARBA00022989"/>
    </source>
</evidence>
<dbReference type="RefSeq" id="WP_123808323.1">
    <property type="nucleotide sequence ID" value="NZ_RKRK01000004.1"/>
</dbReference>
<comment type="caution">
    <text evidence="6">The sequence shown here is derived from an EMBL/GenBank/DDBJ whole genome shotgun (WGS) entry which is preliminary data.</text>
</comment>
<dbReference type="GO" id="GO:0009977">
    <property type="term" value="F:proton motive force dependent protein transmembrane transporter activity"/>
    <property type="evidence" value="ECO:0007669"/>
    <property type="project" value="TreeGrafter"/>
</dbReference>